<keyword evidence="9 12" id="KW-0961">Cell wall biogenesis/degradation</keyword>
<dbReference type="PANTHER" id="PTHR43783:SF1">
    <property type="entry name" value="UDP-N-ACETYLGLUCOSAMINE 1-CARBOXYVINYLTRANSFERASE"/>
    <property type="match status" value="1"/>
</dbReference>
<dbReference type="NCBIfam" id="NF006873">
    <property type="entry name" value="PRK09369.1"/>
    <property type="match status" value="1"/>
</dbReference>
<evidence type="ECO:0000313" key="15">
    <source>
        <dbReference type="Proteomes" id="UP000732377"/>
    </source>
</evidence>
<evidence type="ECO:0000256" key="5">
    <source>
        <dbReference type="ARBA" id="ARBA00022679"/>
    </source>
</evidence>
<sequence length="441" mass="47281">MDRPAGLRLRPREVACIVKPNERYVVAGGCRLQGEVPVSGAKNAALPILAAALLTSGESVIHNAPMIRDVAVMIEILHKLGARVEEGPEGVSGRTLRIRADGLNGQEVGADFTREMRSSIFLMGPLLARVGKIRISYPGGCAIGPRPIDFHLRGLEALGARIEERFGYIEASVPRRLRGTEIYLDFPSVGATENLMMAAVLAEGTTVIRNAAREPEIVDLQAFLNKMGARVRGAGLDVIRIDGVSKLGSVEHTVIPDRIEAATFLAAAAITGGEVTVQGVIPEHVDAVTAKLREMGTMIREYGTAVTAVGPRRLKAADVKTLPYPGFPTDMQPQMMALAATADGTSIITETIFENRFKVADELRRMGANIKTEGRTAVVQGVPSLSGATVVCPALREGMALILAGLRAEGETTIEDIYHIDRGYQHLEQKLTRLGATISRV</sequence>
<gene>
    <name evidence="12 14" type="primary">murA</name>
    <name evidence="14" type="ORF">CWE10_01435</name>
</gene>
<evidence type="ECO:0000256" key="9">
    <source>
        <dbReference type="ARBA" id="ARBA00023316"/>
    </source>
</evidence>
<feature type="domain" description="Enolpyruvate transferase" evidence="13">
    <location>
        <begin position="28"/>
        <end position="431"/>
    </location>
</feature>
<dbReference type="EC" id="2.5.1.7" evidence="12"/>
<keyword evidence="12" id="KW-0670">Pyruvate</keyword>
<evidence type="ECO:0000259" key="13">
    <source>
        <dbReference type="Pfam" id="PF00275"/>
    </source>
</evidence>
<evidence type="ECO:0000256" key="12">
    <source>
        <dbReference type="HAMAP-Rule" id="MF_00111"/>
    </source>
</evidence>
<keyword evidence="5 12" id="KW-0808">Transferase</keyword>
<dbReference type="GO" id="GO:0009252">
    <property type="term" value="P:peptidoglycan biosynthetic process"/>
    <property type="evidence" value="ECO:0007669"/>
    <property type="project" value="UniProtKB-UniRule"/>
</dbReference>
<evidence type="ECO:0000256" key="8">
    <source>
        <dbReference type="ARBA" id="ARBA00023306"/>
    </source>
</evidence>
<feature type="active site" description="Proton donor" evidence="12">
    <location>
        <position position="141"/>
    </location>
</feature>
<comment type="similarity">
    <text evidence="10 12">Belongs to the EPSP synthase family. MurA subfamily.</text>
</comment>
<dbReference type="RefSeq" id="WP_273377558.1">
    <property type="nucleotide sequence ID" value="NZ_PIUK01000006.1"/>
</dbReference>
<dbReference type="HAMAP" id="MF_00111">
    <property type="entry name" value="MurA"/>
    <property type="match status" value="1"/>
</dbReference>
<comment type="catalytic activity">
    <reaction evidence="11 12">
        <text>phosphoenolpyruvate + UDP-N-acetyl-alpha-D-glucosamine = UDP-N-acetyl-3-O-(1-carboxyvinyl)-alpha-D-glucosamine + phosphate</text>
        <dbReference type="Rhea" id="RHEA:18681"/>
        <dbReference type="ChEBI" id="CHEBI:43474"/>
        <dbReference type="ChEBI" id="CHEBI:57705"/>
        <dbReference type="ChEBI" id="CHEBI:58702"/>
        <dbReference type="ChEBI" id="CHEBI:68483"/>
        <dbReference type="EC" id="2.5.1.7"/>
    </reaction>
</comment>
<dbReference type="GO" id="GO:0071555">
    <property type="term" value="P:cell wall organization"/>
    <property type="evidence" value="ECO:0007669"/>
    <property type="project" value="UniProtKB-KW"/>
</dbReference>
<dbReference type="InterPro" id="IPR036968">
    <property type="entry name" value="Enolpyruvate_Tfrase_sf"/>
</dbReference>
<feature type="modified residue" description="2-(S-cysteinyl)pyruvic acid O-phosphothioketal" evidence="12">
    <location>
        <position position="141"/>
    </location>
</feature>
<dbReference type="EMBL" id="PIUK01000006">
    <property type="protein sequence ID" value="MBY6274871.1"/>
    <property type="molecule type" value="Genomic_DNA"/>
</dbReference>
<dbReference type="GO" id="GO:0008360">
    <property type="term" value="P:regulation of cell shape"/>
    <property type="evidence" value="ECO:0007669"/>
    <property type="project" value="UniProtKB-KW"/>
</dbReference>
<keyword evidence="7 12" id="KW-0573">Peptidoglycan synthesis</keyword>
<comment type="subcellular location">
    <subcellularLocation>
        <location evidence="1 12">Cytoplasm</location>
    </subcellularLocation>
</comment>
<dbReference type="Proteomes" id="UP000732377">
    <property type="component" value="Unassembled WGS sequence"/>
</dbReference>
<dbReference type="InterPro" id="IPR013792">
    <property type="entry name" value="RNA3'P_cycl/enolpyr_Trfase_a/b"/>
</dbReference>
<dbReference type="Pfam" id="PF00275">
    <property type="entry name" value="EPSP_synthase"/>
    <property type="match status" value="1"/>
</dbReference>
<feature type="binding site" evidence="12">
    <location>
        <position position="330"/>
    </location>
    <ligand>
        <name>UDP-N-acetyl-alpha-D-glucosamine</name>
        <dbReference type="ChEBI" id="CHEBI:57705"/>
    </ligand>
</feature>
<keyword evidence="4 12" id="KW-0132">Cell division</keyword>
<dbReference type="GO" id="GO:0019277">
    <property type="term" value="P:UDP-N-acetylgalactosamine biosynthetic process"/>
    <property type="evidence" value="ECO:0007669"/>
    <property type="project" value="InterPro"/>
</dbReference>
<dbReference type="InterPro" id="IPR001986">
    <property type="entry name" value="Enolpyruvate_Tfrase_dom"/>
</dbReference>
<comment type="caution">
    <text evidence="14">The sequence shown here is derived from an EMBL/GenBank/DDBJ whole genome shotgun (WGS) entry which is preliminary data.</text>
</comment>
<keyword evidence="3 12" id="KW-0963">Cytoplasm</keyword>
<evidence type="ECO:0000256" key="3">
    <source>
        <dbReference type="ARBA" id="ARBA00022490"/>
    </source>
</evidence>
<evidence type="ECO:0000256" key="4">
    <source>
        <dbReference type="ARBA" id="ARBA00022618"/>
    </source>
</evidence>
<feature type="binding site" evidence="12">
    <location>
        <position position="352"/>
    </location>
    <ligand>
        <name>UDP-N-acetyl-alpha-D-glucosamine</name>
        <dbReference type="ChEBI" id="CHEBI:57705"/>
    </ligand>
</feature>
<proteinExistence type="inferred from homology"/>
<feature type="binding site" evidence="12">
    <location>
        <position position="117"/>
    </location>
    <ligand>
        <name>UDP-N-acetyl-alpha-D-glucosamine</name>
        <dbReference type="ChEBI" id="CHEBI:57705"/>
    </ligand>
</feature>
<evidence type="ECO:0000256" key="1">
    <source>
        <dbReference type="ARBA" id="ARBA00004496"/>
    </source>
</evidence>
<dbReference type="GO" id="GO:0008760">
    <property type="term" value="F:UDP-N-acetylglucosamine 1-carboxyvinyltransferase activity"/>
    <property type="evidence" value="ECO:0007669"/>
    <property type="project" value="UniProtKB-UniRule"/>
</dbReference>
<dbReference type="GO" id="GO:0005737">
    <property type="term" value="C:cytoplasm"/>
    <property type="evidence" value="ECO:0007669"/>
    <property type="project" value="UniProtKB-SubCell"/>
</dbReference>
<keyword evidence="6 12" id="KW-0133">Cell shape</keyword>
<organism evidence="14 15">
    <name type="scientific">Symbiobacterium thermophilum</name>
    <dbReference type="NCBI Taxonomy" id="2734"/>
    <lineage>
        <taxon>Bacteria</taxon>
        <taxon>Bacillati</taxon>
        <taxon>Bacillota</taxon>
        <taxon>Clostridia</taxon>
        <taxon>Eubacteriales</taxon>
        <taxon>Symbiobacteriaceae</taxon>
        <taxon>Symbiobacterium</taxon>
    </lineage>
</organism>
<evidence type="ECO:0000256" key="6">
    <source>
        <dbReference type="ARBA" id="ARBA00022960"/>
    </source>
</evidence>
<comment type="pathway">
    <text evidence="2 12">Cell wall biogenesis; peptidoglycan biosynthesis.</text>
</comment>
<dbReference type="FunFam" id="3.65.10.10:FF:000001">
    <property type="entry name" value="UDP-N-acetylglucosamine 1-carboxyvinyltransferase"/>
    <property type="match status" value="1"/>
</dbReference>
<protein>
    <recommendedName>
        <fullName evidence="12">UDP-N-acetylglucosamine 1-carboxyvinyltransferase</fullName>
        <ecNumber evidence="12">2.5.1.7</ecNumber>
    </recommendedName>
    <alternativeName>
        <fullName evidence="12">Enoylpyruvate transferase</fullName>
    </alternativeName>
    <alternativeName>
        <fullName evidence="12">UDP-N-acetylglucosamine enolpyruvyl transferase</fullName>
        <shortName evidence="12">EPT</shortName>
    </alternativeName>
</protein>
<dbReference type="Gene3D" id="3.65.10.10">
    <property type="entry name" value="Enolpyruvate transferase domain"/>
    <property type="match status" value="2"/>
</dbReference>
<evidence type="ECO:0000256" key="10">
    <source>
        <dbReference type="ARBA" id="ARBA00038367"/>
    </source>
</evidence>
<dbReference type="PANTHER" id="PTHR43783">
    <property type="entry name" value="UDP-N-ACETYLGLUCOSAMINE 1-CARBOXYVINYLTRANSFERASE"/>
    <property type="match status" value="1"/>
</dbReference>
<evidence type="ECO:0000256" key="11">
    <source>
        <dbReference type="ARBA" id="ARBA00047527"/>
    </source>
</evidence>
<dbReference type="InterPro" id="IPR005750">
    <property type="entry name" value="UDP_GlcNAc_COvinyl_MurA"/>
</dbReference>
<keyword evidence="8 12" id="KW-0131">Cell cycle</keyword>
<evidence type="ECO:0000256" key="2">
    <source>
        <dbReference type="ARBA" id="ARBA00004752"/>
    </source>
</evidence>
<comment type="caution">
    <text evidence="12">Lacks conserved residue(s) required for the propagation of feature annotation.</text>
</comment>
<accession>A0A953I766</accession>
<dbReference type="InterPro" id="IPR050068">
    <property type="entry name" value="MurA_subfamily"/>
</dbReference>
<evidence type="ECO:0000256" key="7">
    <source>
        <dbReference type="ARBA" id="ARBA00022984"/>
    </source>
</evidence>
<evidence type="ECO:0000313" key="14">
    <source>
        <dbReference type="EMBL" id="MBY6274871.1"/>
    </source>
</evidence>
<dbReference type="AlphaFoldDB" id="A0A953I766"/>
<feature type="binding site" evidence="12">
    <location>
        <begin position="42"/>
        <end position="43"/>
    </location>
    <ligand>
        <name>phosphoenolpyruvate</name>
        <dbReference type="ChEBI" id="CHEBI:58702"/>
    </ligand>
</feature>
<name>A0A953I766_SYMTR</name>
<comment type="function">
    <text evidence="12">Cell wall formation. Adds enolpyruvyl to UDP-N-acetylglucosamine.</text>
</comment>
<dbReference type="NCBIfam" id="TIGR01072">
    <property type="entry name" value="murA"/>
    <property type="match status" value="1"/>
</dbReference>
<reference evidence="14" key="1">
    <citation type="submission" date="2017-11" db="EMBL/GenBank/DDBJ databases">
        <title>Three new genomes from thermophilic consortium.</title>
        <authorList>
            <person name="Quaggio R."/>
            <person name="Amgarten D."/>
            <person name="Setubal J.C."/>
        </authorList>
    </citation>
    <scope>NUCLEOTIDE SEQUENCE</scope>
    <source>
        <strain evidence="14">ZCTH01-B2</strain>
    </source>
</reference>
<dbReference type="CDD" id="cd01555">
    <property type="entry name" value="UdpNAET"/>
    <property type="match status" value="1"/>
</dbReference>
<dbReference type="GO" id="GO:0051301">
    <property type="term" value="P:cell division"/>
    <property type="evidence" value="ECO:0007669"/>
    <property type="project" value="UniProtKB-KW"/>
</dbReference>
<dbReference type="SUPFAM" id="SSF55205">
    <property type="entry name" value="EPT/RTPC-like"/>
    <property type="match status" value="1"/>
</dbReference>